<keyword evidence="3" id="KW-0677">Repeat</keyword>
<gene>
    <name evidence="13" type="ORF">Ocin01_17470</name>
</gene>
<feature type="region of interest" description="Disordered" evidence="11">
    <location>
        <begin position="296"/>
        <end position="357"/>
    </location>
</feature>
<dbReference type="SMART" id="SM00355">
    <property type="entry name" value="ZnF_C2H2"/>
    <property type="match status" value="6"/>
</dbReference>
<keyword evidence="8" id="KW-0804">Transcription</keyword>
<feature type="domain" description="C2H2-type" evidence="12">
    <location>
        <begin position="151"/>
        <end position="178"/>
    </location>
</feature>
<comment type="caution">
    <text evidence="13">The sequence shown here is derived from an EMBL/GenBank/DDBJ whole genome shotgun (WGS) entry which is preliminary data.</text>
</comment>
<keyword evidence="7" id="KW-0238">DNA-binding</keyword>
<dbReference type="PROSITE" id="PS50157">
    <property type="entry name" value="ZINC_FINGER_C2H2_2"/>
    <property type="match status" value="6"/>
</dbReference>
<dbReference type="FunFam" id="3.30.160.60:FF:000100">
    <property type="entry name" value="Zinc finger 45-like"/>
    <property type="match status" value="1"/>
</dbReference>
<evidence type="ECO:0000256" key="3">
    <source>
        <dbReference type="ARBA" id="ARBA00022737"/>
    </source>
</evidence>
<evidence type="ECO:0000256" key="7">
    <source>
        <dbReference type="ARBA" id="ARBA00023125"/>
    </source>
</evidence>
<dbReference type="PANTHER" id="PTHR24379">
    <property type="entry name" value="KRAB AND ZINC FINGER DOMAIN-CONTAINING"/>
    <property type="match status" value="1"/>
</dbReference>
<sequence>MEIFSEKVERAPAVLGADMKSPRQLRADNSDSKGQAQPPLLLEGKTVTPTPVLLDKDAWEASDDDAAAGPIIVNVYSLSNSPVGVQQVSVSPAAKEPMRFIKIAPAPATGAERTTYCFEKFKCSVTNCGKEFKKKNRLNAHLRLHKGEVDLRCHICNKVFASSTTLKAHAIVHTTEKKFGCELCGRKFRRKVELNTHQRRHSEQKDHRCESCYRRFLRKREVIRHIVEEHHGSVERFQSHLTFNCQVCGREYSQKAAMERHIWTCHPDSVPEKLRGSIKIFNCTVCNKGFAHKGNMKRHMKTHLSDSRQSGQGRPSENFRDAVADDSSDSFQSDTPSESWETDEESVEKMYHPMSGSTAPKEYFQGENASLEESLNSLPDLMMRLDLMEVNEEGPGGLNPLLQSVVLDTLFRVADTEDLKTLRRVSKLWYRESLPRWRKDYRLILDEGRRALPRSSEMEGDPFLLTPYPFRKLRLCGWRVDLLNEGQSTFFSKFGPLIQDLVISNSVFESKRAFIDVAFGFTPNLKVLALENNNYLEDQTEKVNPVVPLPQRNLKEMTLKLVEMDRVSYRATTRGREDGSLVNSNLPRASWAEMLPLLPNLKKATLENVMAKRLRFPLHDVQSFLEAVGELRQTNGVPALESLDILNALGPASLEFPSVIAHQLSELRLPLTSLSIDCGVLTNAYVLKKILEIHSSTLRDLKVFRAPYTRPYHGTPFRVRMEKLEKLTLVGPVCSSLNFLKYMPNLKCVRTIDPELQPLSKPFVGSRQPLPPISLVGNTNFDYLEDIKIPSLVEFLDGDAFCSQFEVNRLAEVMPNLRTLRLGLDNAGLKAVLENWQNLKTLYIEPYEVVNELPPNLQTALDFPQANTSKPVDEVANLIARLSALHLKVNDSEGEAAVELVASNLENYRFN</sequence>
<evidence type="ECO:0000256" key="1">
    <source>
        <dbReference type="ARBA" id="ARBA00004123"/>
    </source>
</evidence>
<evidence type="ECO:0000256" key="10">
    <source>
        <dbReference type="PROSITE-ProRule" id="PRU00042"/>
    </source>
</evidence>
<name>A0A1D2M8F4_ORCCI</name>
<evidence type="ECO:0000256" key="5">
    <source>
        <dbReference type="ARBA" id="ARBA00022833"/>
    </source>
</evidence>
<dbReference type="InterPro" id="IPR013087">
    <property type="entry name" value="Znf_C2H2_type"/>
</dbReference>
<dbReference type="GO" id="GO:0008270">
    <property type="term" value="F:zinc ion binding"/>
    <property type="evidence" value="ECO:0007669"/>
    <property type="project" value="UniProtKB-KW"/>
</dbReference>
<dbReference type="PANTHER" id="PTHR24379:SF121">
    <property type="entry name" value="C2H2-TYPE DOMAIN-CONTAINING PROTEIN"/>
    <property type="match status" value="1"/>
</dbReference>
<dbReference type="Gene3D" id="3.80.10.10">
    <property type="entry name" value="Ribonuclease Inhibitor"/>
    <property type="match status" value="1"/>
</dbReference>
<dbReference type="Proteomes" id="UP000094527">
    <property type="component" value="Unassembled WGS sequence"/>
</dbReference>
<feature type="domain" description="C2H2-type" evidence="12">
    <location>
        <begin position="207"/>
        <end position="235"/>
    </location>
</feature>
<accession>A0A1D2M8F4</accession>
<evidence type="ECO:0000256" key="6">
    <source>
        <dbReference type="ARBA" id="ARBA00023015"/>
    </source>
</evidence>
<keyword evidence="2" id="KW-0479">Metal-binding</keyword>
<evidence type="ECO:0000256" key="2">
    <source>
        <dbReference type="ARBA" id="ARBA00022723"/>
    </source>
</evidence>
<keyword evidence="6" id="KW-0805">Transcription regulation</keyword>
<comment type="subcellular location">
    <subcellularLocation>
        <location evidence="1">Nucleus</location>
    </subcellularLocation>
</comment>
<dbReference type="STRING" id="48709.A0A1D2M8F4"/>
<dbReference type="SUPFAM" id="SSF57667">
    <property type="entry name" value="beta-beta-alpha zinc fingers"/>
    <property type="match status" value="3"/>
</dbReference>
<evidence type="ECO:0000313" key="14">
    <source>
        <dbReference type="Proteomes" id="UP000094527"/>
    </source>
</evidence>
<keyword evidence="9" id="KW-0539">Nucleus</keyword>
<evidence type="ECO:0000256" key="4">
    <source>
        <dbReference type="ARBA" id="ARBA00022771"/>
    </source>
</evidence>
<evidence type="ECO:0000256" key="9">
    <source>
        <dbReference type="ARBA" id="ARBA00023242"/>
    </source>
</evidence>
<dbReference type="GO" id="GO:0005634">
    <property type="term" value="C:nucleus"/>
    <property type="evidence" value="ECO:0007669"/>
    <property type="project" value="UniProtKB-SubCell"/>
</dbReference>
<dbReference type="Pfam" id="PF00096">
    <property type="entry name" value="zf-C2H2"/>
    <property type="match status" value="4"/>
</dbReference>
<feature type="domain" description="C2H2-type" evidence="12">
    <location>
        <begin position="179"/>
        <end position="206"/>
    </location>
</feature>
<feature type="region of interest" description="Disordered" evidence="11">
    <location>
        <begin position="14"/>
        <end position="40"/>
    </location>
</feature>
<dbReference type="FunFam" id="3.30.160.60:FF:000325">
    <property type="entry name" value="ZFP90 zinc finger protein"/>
    <property type="match status" value="1"/>
</dbReference>
<feature type="domain" description="C2H2-type" evidence="12">
    <location>
        <begin position="121"/>
        <end position="150"/>
    </location>
</feature>
<proteinExistence type="predicted"/>
<dbReference type="AlphaFoldDB" id="A0A1D2M8F4"/>
<feature type="domain" description="C2H2-type" evidence="12">
    <location>
        <begin position="281"/>
        <end position="308"/>
    </location>
</feature>
<evidence type="ECO:0000259" key="12">
    <source>
        <dbReference type="PROSITE" id="PS50157"/>
    </source>
</evidence>
<keyword evidence="5" id="KW-0862">Zinc</keyword>
<dbReference type="GO" id="GO:0003677">
    <property type="term" value="F:DNA binding"/>
    <property type="evidence" value="ECO:0007669"/>
    <property type="project" value="UniProtKB-KW"/>
</dbReference>
<evidence type="ECO:0000256" key="8">
    <source>
        <dbReference type="ARBA" id="ARBA00023163"/>
    </source>
</evidence>
<keyword evidence="14" id="KW-1185">Reference proteome</keyword>
<dbReference type="EMBL" id="LJIJ01002807">
    <property type="protein sequence ID" value="ODM89212.1"/>
    <property type="molecule type" value="Genomic_DNA"/>
</dbReference>
<evidence type="ECO:0000256" key="11">
    <source>
        <dbReference type="SAM" id="MobiDB-lite"/>
    </source>
</evidence>
<reference evidence="13 14" key="1">
    <citation type="journal article" date="2016" name="Genome Biol. Evol.">
        <title>Gene Family Evolution Reflects Adaptation to Soil Environmental Stressors in the Genome of the Collembolan Orchesella cincta.</title>
        <authorList>
            <person name="Faddeeva-Vakhrusheva A."/>
            <person name="Derks M.F."/>
            <person name="Anvar S.Y."/>
            <person name="Agamennone V."/>
            <person name="Suring W."/>
            <person name="Smit S."/>
            <person name="van Straalen N.M."/>
            <person name="Roelofs D."/>
        </authorList>
    </citation>
    <scope>NUCLEOTIDE SEQUENCE [LARGE SCALE GENOMIC DNA]</scope>
    <source>
        <tissue evidence="13">Mixed pool</tissue>
    </source>
</reference>
<dbReference type="OrthoDB" id="6077919at2759"/>
<keyword evidence="4 10" id="KW-0863">Zinc-finger</keyword>
<organism evidence="13 14">
    <name type="scientific">Orchesella cincta</name>
    <name type="common">Springtail</name>
    <name type="synonym">Podura cincta</name>
    <dbReference type="NCBI Taxonomy" id="48709"/>
    <lineage>
        <taxon>Eukaryota</taxon>
        <taxon>Metazoa</taxon>
        <taxon>Ecdysozoa</taxon>
        <taxon>Arthropoda</taxon>
        <taxon>Hexapoda</taxon>
        <taxon>Collembola</taxon>
        <taxon>Entomobryomorpha</taxon>
        <taxon>Entomobryoidea</taxon>
        <taxon>Orchesellidae</taxon>
        <taxon>Orchesellinae</taxon>
        <taxon>Orchesella</taxon>
    </lineage>
</organism>
<dbReference type="SUPFAM" id="SSF52047">
    <property type="entry name" value="RNI-like"/>
    <property type="match status" value="1"/>
</dbReference>
<feature type="compositionally biased region" description="Polar residues" evidence="11">
    <location>
        <begin position="329"/>
        <end position="339"/>
    </location>
</feature>
<dbReference type="Gene3D" id="3.30.160.60">
    <property type="entry name" value="Classic Zinc Finger"/>
    <property type="match status" value="5"/>
</dbReference>
<dbReference type="InterPro" id="IPR032675">
    <property type="entry name" value="LRR_dom_sf"/>
</dbReference>
<dbReference type="InterPro" id="IPR036236">
    <property type="entry name" value="Znf_C2H2_sf"/>
</dbReference>
<feature type="domain" description="C2H2-type" evidence="12">
    <location>
        <begin position="243"/>
        <end position="271"/>
    </location>
</feature>
<protein>
    <submittedName>
        <fullName evidence="13">Zinc finger and BTB domain-containing protein 24</fullName>
    </submittedName>
</protein>
<evidence type="ECO:0000313" key="13">
    <source>
        <dbReference type="EMBL" id="ODM89212.1"/>
    </source>
</evidence>
<dbReference type="PROSITE" id="PS00028">
    <property type="entry name" value="ZINC_FINGER_C2H2_1"/>
    <property type="match status" value="6"/>
</dbReference>